<gene>
    <name evidence="2" type="ORF">FOC84_10470</name>
</gene>
<dbReference type="Proteomes" id="UP000500970">
    <property type="component" value="Chromosome"/>
</dbReference>
<proteinExistence type="predicted"/>
<protein>
    <submittedName>
        <fullName evidence="2">Uncharacterized protein</fullName>
    </submittedName>
</protein>
<keyword evidence="1" id="KW-0812">Transmembrane</keyword>
<keyword evidence="1" id="KW-1133">Transmembrane helix</keyword>
<name>A0A7D4DWR0_9BURK</name>
<sequence>MQETNPVAPATNAPPRSKIELLYSEILRESHVFISRLEQVSRQQEEIQNSLQALPMTIRQAGLDAANQTADQASRSLLEAARTIATATSELRIASRAATSAHSATAWRAGMLCLAGAFGGSAFCAALIVLFKYL</sequence>
<dbReference type="EMBL" id="CP053985">
    <property type="protein sequence ID" value="QKH35345.1"/>
    <property type="molecule type" value="Genomic_DNA"/>
</dbReference>
<accession>A0A7D4DWR0</accession>
<keyword evidence="3" id="KW-1185">Reference proteome</keyword>
<evidence type="ECO:0000256" key="1">
    <source>
        <dbReference type="SAM" id="Phobius"/>
    </source>
</evidence>
<feature type="transmembrane region" description="Helical" evidence="1">
    <location>
        <begin position="109"/>
        <end position="131"/>
    </location>
</feature>
<evidence type="ECO:0000313" key="2">
    <source>
        <dbReference type="EMBL" id="QKH35345.1"/>
    </source>
</evidence>
<dbReference type="KEGG" id="apes:FOC84_10470"/>
<organism evidence="2 3">
    <name type="scientific">Achromobacter pestifer</name>
    <dbReference type="NCBI Taxonomy" id="1353889"/>
    <lineage>
        <taxon>Bacteria</taxon>
        <taxon>Pseudomonadati</taxon>
        <taxon>Pseudomonadota</taxon>
        <taxon>Betaproteobacteria</taxon>
        <taxon>Burkholderiales</taxon>
        <taxon>Alcaligenaceae</taxon>
        <taxon>Achromobacter</taxon>
    </lineage>
</organism>
<evidence type="ECO:0000313" key="3">
    <source>
        <dbReference type="Proteomes" id="UP000500970"/>
    </source>
</evidence>
<dbReference type="AlphaFoldDB" id="A0A7D4DWR0"/>
<dbReference type="RefSeq" id="WP_173144362.1">
    <property type="nucleotide sequence ID" value="NZ_CP053985.1"/>
</dbReference>
<reference evidence="2 3" key="1">
    <citation type="submission" date="2020-05" db="EMBL/GenBank/DDBJ databases">
        <title>FDA dAtabase for Regulatory Grade micrObial Sequences (FDA-ARGOS): Supporting development and validation of Infectious Disease Dx tests.</title>
        <authorList>
            <person name="Sproer C."/>
            <person name="Gronow S."/>
            <person name="Severitt S."/>
            <person name="Schroder I."/>
            <person name="Tallon L."/>
            <person name="Sadzewicz L."/>
            <person name="Zhao X."/>
            <person name="Vavikolanu K."/>
            <person name="Mehta A."/>
            <person name="Aluvathingal J."/>
            <person name="Nadendla S."/>
            <person name="Myers T."/>
            <person name="Yan Y."/>
            <person name="Sichtig H."/>
        </authorList>
    </citation>
    <scope>NUCLEOTIDE SEQUENCE [LARGE SCALE GENOMIC DNA]</scope>
    <source>
        <strain evidence="2 3">FDAARGOS_790</strain>
    </source>
</reference>
<keyword evidence="1" id="KW-0472">Membrane</keyword>